<dbReference type="Gene3D" id="3.90.1720.10">
    <property type="entry name" value="endopeptidase domain like (from Nostoc punctiforme)"/>
    <property type="match status" value="1"/>
</dbReference>
<name>A0A9W6CPQ3_XANFL</name>
<evidence type="ECO:0000313" key="6">
    <source>
        <dbReference type="EMBL" id="GLI23495.1"/>
    </source>
</evidence>
<dbReference type="PROSITE" id="PS51935">
    <property type="entry name" value="NLPC_P60"/>
    <property type="match status" value="1"/>
</dbReference>
<dbReference type="AlphaFoldDB" id="A0A9W6CPQ3"/>
<dbReference type="Proteomes" id="UP001144397">
    <property type="component" value="Unassembled WGS sequence"/>
</dbReference>
<dbReference type="GeneID" id="95763952"/>
<evidence type="ECO:0000313" key="8">
    <source>
        <dbReference type="Proteomes" id="UP001144397"/>
    </source>
</evidence>
<dbReference type="EMBL" id="BSDO01000004">
    <property type="protein sequence ID" value="GLI23495.1"/>
    <property type="molecule type" value="Genomic_DNA"/>
</dbReference>
<dbReference type="InterPro" id="IPR000064">
    <property type="entry name" value="NLP_P60_dom"/>
</dbReference>
<evidence type="ECO:0000256" key="1">
    <source>
        <dbReference type="ARBA" id="ARBA00007074"/>
    </source>
</evidence>
<proteinExistence type="inferred from homology"/>
<dbReference type="InterPro" id="IPR038765">
    <property type="entry name" value="Papain-like_cys_pep_sf"/>
</dbReference>
<evidence type="ECO:0000313" key="7">
    <source>
        <dbReference type="EMBL" id="MDR6334485.1"/>
    </source>
</evidence>
<dbReference type="Pfam" id="PF00877">
    <property type="entry name" value="NLPC_P60"/>
    <property type="match status" value="1"/>
</dbReference>
<protein>
    <submittedName>
        <fullName evidence="7">Cell wall-associated NlpC family hydrolase</fullName>
    </submittedName>
    <submittedName>
        <fullName evidence="6">Tail assembly protein</fullName>
    </submittedName>
</protein>
<keyword evidence="4" id="KW-0788">Thiol protease</keyword>
<accession>A0A9W6CPQ3</accession>
<evidence type="ECO:0000256" key="2">
    <source>
        <dbReference type="ARBA" id="ARBA00022670"/>
    </source>
</evidence>
<dbReference type="GO" id="GO:0008234">
    <property type="term" value="F:cysteine-type peptidase activity"/>
    <property type="evidence" value="ECO:0007669"/>
    <property type="project" value="UniProtKB-KW"/>
</dbReference>
<dbReference type="SUPFAM" id="SSF54001">
    <property type="entry name" value="Cysteine proteinases"/>
    <property type="match status" value="1"/>
</dbReference>
<sequence length="143" mass="15563">MPSLTVCHPAPDGWSTPYVGIPFVDGGRDRAGCDCWGLVHLVYREVIGINLPTYGEISAHDVARVTERIREDSAGAPWLPVTGAPRPFDVLVMRGKPLHVGVMVDAAHVLHVEAATSAVIVPVSRAPQVRWRREGTFRHEALA</sequence>
<dbReference type="RefSeq" id="WP_281808344.1">
    <property type="nucleotide sequence ID" value="NZ_BSDO01000004.1"/>
</dbReference>
<dbReference type="EMBL" id="JAVDPY010000005">
    <property type="protein sequence ID" value="MDR6334485.1"/>
    <property type="molecule type" value="Genomic_DNA"/>
</dbReference>
<dbReference type="GO" id="GO:0006508">
    <property type="term" value="P:proteolysis"/>
    <property type="evidence" value="ECO:0007669"/>
    <property type="project" value="UniProtKB-KW"/>
</dbReference>
<keyword evidence="9" id="KW-1185">Reference proteome</keyword>
<evidence type="ECO:0000256" key="4">
    <source>
        <dbReference type="ARBA" id="ARBA00022807"/>
    </source>
</evidence>
<keyword evidence="3 7" id="KW-0378">Hydrolase</keyword>
<keyword evidence="2" id="KW-0645">Protease</keyword>
<dbReference type="Proteomes" id="UP001245370">
    <property type="component" value="Unassembled WGS sequence"/>
</dbReference>
<gene>
    <name evidence="7" type="ORF">GGQ86_002967</name>
    <name evidence="6" type="ORF">XFLAVUS301_31690</name>
</gene>
<organism evidence="6 8">
    <name type="scientific">Xanthobacter flavus</name>
    <dbReference type="NCBI Taxonomy" id="281"/>
    <lineage>
        <taxon>Bacteria</taxon>
        <taxon>Pseudomonadati</taxon>
        <taxon>Pseudomonadota</taxon>
        <taxon>Alphaproteobacteria</taxon>
        <taxon>Hyphomicrobiales</taxon>
        <taxon>Xanthobacteraceae</taxon>
        <taxon>Xanthobacter</taxon>
    </lineage>
</organism>
<feature type="domain" description="NlpC/P60" evidence="5">
    <location>
        <begin position="5"/>
        <end position="142"/>
    </location>
</feature>
<comment type="caution">
    <text evidence="6">The sequence shown here is derived from an EMBL/GenBank/DDBJ whole genome shotgun (WGS) entry which is preliminary data.</text>
</comment>
<evidence type="ECO:0000313" key="9">
    <source>
        <dbReference type="Proteomes" id="UP001245370"/>
    </source>
</evidence>
<comment type="similarity">
    <text evidence="1">Belongs to the peptidase C40 family.</text>
</comment>
<evidence type="ECO:0000256" key="3">
    <source>
        <dbReference type="ARBA" id="ARBA00022801"/>
    </source>
</evidence>
<reference evidence="6" key="1">
    <citation type="submission" date="2022-12" db="EMBL/GenBank/DDBJ databases">
        <title>Reference genome sequencing for broad-spectrum identification of bacterial and archaeal isolates by mass spectrometry.</title>
        <authorList>
            <person name="Sekiguchi Y."/>
            <person name="Tourlousse D.M."/>
        </authorList>
    </citation>
    <scope>NUCLEOTIDE SEQUENCE</scope>
    <source>
        <strain evidence="6">301</strain>
    </source>
</reference>
<evidence type="ECO:0000259" key="5">
    <source>
        <dbReference type="PROSITE" id="PS51935"/>
    </source>
</evidence>
<reference evidence="7 9" key="2">
    <citation type="submission" date="2023-07" db="EMBL/GenBank/DDBJ databases">
        <title>Genomic Encyclopedia of Type Strains, Phase IV (KMG-IV): sequencing the most valuable type-strain genomes for metagenomic binning, comparative biology and taxonomic classification.</title>
        <authorList>
            <person name="Goeker M."/>
        </authorList>
    </citation>
    <scope>NUCLEOTIDE SEQUENCE [LARGE SCALE GENOMIC DNA]</scope>
    <source>
        <strain evidence="7 9">DSM 338</strain>
    </source>
</reference>